<dbReference type="RefSeq" id="XP_062653081.1">
    <property type="nucleotide sequence ID" value="XM_062788174.1"/>
</dbReference>
<accession>A0AAN6UAZ1</accession>
<protein>
    <submittedName>
        <fullName evidence="1">Uncharacterized protein</fullName>
    </submittedName>
</protein>
<evidence type="ECO:0000313" key="1">
    <source>
        <dbReference type="EMBL" id="KAK4129310.1"/>
    </source>
</evidence>
<dbReference type="GeneID" id="87824944"/>
<reference evidence="1" key="2">
    <citation type="submission" date="2023-05" db="EMBL/GenBank/DDBJ databases">
        <authorList>
            <consortium name="Lawrence Berkeley National Laboratory"/>
            <person name="Steindorff A."/>
            <person name="Hensen N."/>
            <person name="Bonometti L."/>
            <person name="Westerberg I."/>
            <person name="Brannstrom I.O."/>
            <person name="Guillou S."/>
            <person name="Cros-Aarteil S."/>
            <person name="Calhoun S."/>
            <person name="Haridas S."/>
            <person name="Kuo A."/>
            <person name="Mondo S."/>
            <person name="Pangilinan J."/>
            <person name="Riley R."/>
            <person name="Labutti K."/>
            <person name="Andreopoulos B."/>
            <person name="Lipzen A."/>
            <person name="Chen C."/>
            <person name="Yanf M."/>
            <person name="Daum C."/>
            <person name="Ng V."/>
            <person name="Clum A."/>
            <person name="Ohm R."/>
            <person name="Martin F."/>
            <person name="Silar P."/>
            <person name="Natvig D."/>
            <person name="Lalanne C."/>
            <person name="Gautier V."/>
            <person name="Ament-Velasquez S.L."/>
            <person name="Kruys A."/>
            <person name="Hutchinson M.I."/>
            <person name="Powell A.J."/>
            <person name="Barry K."/>
            <person name="Miller A.N."/>
            <person name="Grigoriev I.V."/>
            <person name="Debuchy R."/>
            <person name="Gladieux P."/>
            <person name="Thoren M.H."/>
            <person name="Johannesson H."/>
        </authorList>
    </citation>
    <scope>NUCLEOTIDE SEQUENCE</scope>
    <source>
        <strain evidence="1">CBS 731.68</strain>
    </source>
</reference>
<dbReference type="EMBL" id="MU853223">
    <property type="protein sequence ID" value="KAK4129310.1"/>
    <property type="molecule type" value="Genomic_DNA"/>
</dbReference>
<proteinExistence type="predicted"/>
<sequence length="101" mass="11446">MPHHDIATRASALMLRLVLELDNKTIEALTGLKPRTVDLIAQRALERGFDPTASPPVILDVYVQDGPRSGRPRKQEQHKDEVLQKVRANRYGREMTCAFNI</sequence>
<name>A0AAN6UAZ1_9PEZI</name>
<organism evidence="1 2">
    <name type="scientific">Parathielavia appendiculata</name>
    <dbReference type="NCBI Taxonomy" id="2587402"/>
    <lineage>
        <taxon>Eukaryota</taxon>
        <taxon>Fungi</taxon>
        <taxon>Dikarya</taxon>
        <taxon>Ascomycota</taxon>
        <taxon>Pezizomycotina</taxon>
        <taxon>Sordariomycetes</taxon>
        <taxon>Sordariomycetidae</taxon>
        <taxon>Sordariales</taxon>
        <taxon>Chaetomiaceae</taxon>
        <taxon>Parathielavia</taxon>
    </lineage>
</organism>
<keyword evidence="2" id="KW-1185">Reference proteome</keyword>
<dbReference type="AlphaFoldDB" id="A0AAN6UAZ1"/>
<gene>
    <name evidence="1" type="ORF">N657DRAFT_562963</name>
</gene>
<reference evidence="1" key="1">
    <citation type="journal article" date="2023" name="Mol. Phylogenet. Evol.">
        <title>Genome-scale phylogeny and comparative genomics of the fungal order Sordariales.</title>
        <authorList>
            <person name="Hensen N."/>
            <person name="Bonometti L."/>
            <person name="Westerberg I."/>
            <person name="Brannstrom I.O."/>
            <person name="Guillou S."/>
            <person name="Cros-Aarteil S."/>
            <person name="Calhoun S."/>
            <person name="Haridas S."/>
            <person name="Kuo A."/>
            <person name="Mondo S."/>
            <person name="Pangilinan J."/>
            <person name="Riley R."/>
            <person name="LaButti K."/>
            <person name="Andreopoulos B."/>
            <person name="Lipzen A."/>
            <person name="Chen C."/>
            <person name="Yan M."/>
            <person name="Daum C."/>
            <person name="Ng V."/>
            <person name="Clum A."/>
            <person name="Steindorff A."/>
            <person name="Ohm R.A."/>
            <person name="Martin F."/>
            <person name="Silar P."/>
            <person name="Natvig D.O."/>
            <person name="Lalanne C."/>
            <person name="Gautier V."/>
            <person name="Ament-Velasquez S.L."/>
            <person name="Kruys A."/>
            <person name="Hutchinson M.I."/>
            <person name="Powell A.J."/>
            <person name="Barry K."/>
            <person name="Miller A.N."/>
            <person name="Grigoriev I.V."/>
            <person name="Debuchy R."/>
            <person name="Gladieux P."/>
            <person name="Hiltunen Thoren M."/>
            <person name="Johannesson H."/>
        </authorList>
    </citation>
    <scope>NUCLEOTIDE SEQUENCE</scope>
    <source>
        <strain evidence="1">CBS 731.68</strain>
    </source>
</reference>
<dbReference type="Proteomes" id="UP001302602">
    <property type="component" value="Unassembled WGS sequence"/>
</dbReference>
<comment type="caution">
    <text evidence="1">The sequence shown here is derived from an EMBL/GenBank/DDBJ whole genome shotgun (WGS) entry which is preliminary data.</text>
</comment>
<evidence type="ECO:0000313" key="2">
    <source>
        <dbReference type="Proteomes" id="UP001302602"/>
    </source>
</evidence>